<evidence type="ECO:0000313" key="4">
    <source>
        <dbReference type="Proteomes" id="UP000177626"/>
    </source>
</evidence>
<reference evidence="3 4" key="1">
    <citation type="journal article" date="2016" name="Nat. Commun.">
        <title>Thousands of microbial genomes shed light on interconnected biogeochemical processes in an aquifer system.</title>
        <authorList>
            <person name="Anantharaman K."/>
            <person name="Brown C.T."/>
            <person name="Hug L.A."/>
            <person name="Sharon I."/>
            <person name="Castelle C.J."/>
            <person name="Probst A.J."/>
            <person name="Thomas B.C."/>
            <person name="Singh A."/>
            <person name="Wilkins M.J."/>
            <person name="Karaoz U."/>
            <person name="Brodie E.L."/>
            <person name="Williams K.H."/>
            <person name="Hubbard S.S."/>
            <person name="Banfield J.F."/>
        </authorList>
    </citation>
    <scope>NUCLEOTIDE SEQUENCE [LARGE SCALE GENOMIC DNA]</scope>
</reference>
<dbReference type="InterPro" id="IPR025962">
    <property type="entry name" value="SdpI/YhfL"/>
</dbReference>
<sequence>MKKIKFYDLISILIILVVAVSAYYFNSILPDIVITHWGFNGQPDGWGDKSLLIIFIPFLIIGIYILFRFLPKLDPKKENYIKFDSAYHAFKLVMVVFLAIIYFVSIFINLGYDLPMSDIMTWSVGILFILIGFLIKNVEQNWFMGIRTPWTMSSPEVWRKTHLMAQKVFISGGIVFLFMPYVSATFVPIIFILVIIFIVGFSFAYSYWLYRKLEKPENK</sequence>
<name>A0A1G2BZF8_9BACT</name>
<dbReference type="AlphaFoldDB" id="A0A1G2BZF8"/>
<evidence type="ECO:0000313" key="3">
    <source>
        <dbReference type="EMBL" id="OGY94545.1"/>
    </source>
</evidence>
<feature type="transmembrane region" description="Helical" evidence="1">
    <location>
        <begin position="46"/>
        <end position="67"/>
    </location>
</feature>
<keyword evidence="1" id="KW-0812">Transmembrane</keyword>
<comment type="caution">
    <text evidence="3">The sequence shown here is derived from an EMBL/GenBank/DDBJ whole genome shotgun (WGS) entry which is preliminary data.</text>
</comment>
<dbReference type="EMBL" id="MHKQ01000006">
    <property type="protein sequence ID" value="OGY94545.1"/>
    <property type="molecule type" value="Genomic_DNA"/>
</dbReference>
<feature type="domain" description="DUF1648" evidence="2">
    <location>
        <begin position="12"/>
        <end position="61"/>
    </location>
</feature>
<evidence type="ECO:0000256" key="1">
    <source>
        <dbReference type="SAM" id="Phobius"/>
    </source>
</evidence>
<dbReference type="GO" id="GO:0009636">
    <property type="term" value="P:response to toxic substance"/>
    <property type="evidence" value="ECO:0007669"/>
    <property type="project" value="TreeGrafter"/>
</dbReference>
<dbReference type="PANTHER" id="PTHR37810">
    <property type="entry name" value="IMMUNITY PROTEIN SDPI"/>
    <property type="match status" value="1"/>
</dbReference>
<dbReference type="Pfam" id="PF13630">
    <property type="entry name" value="SdpI"/>
    <property type="match status" value="1"/>
</dbReference>
<feature type="transmembrane region" description="Helical" evidence="1">
    <location>
        <begin position="189"/>
        <end position="210"/>
    </location>
</feature>
<evidence type="ECO:0000259" key="2">
    <source>
        <dbReference type="Pfam" id="PF07853"/>
    </source>
</evidence>
<dbReference type="InterPro" id="IPR026272">
    <property type="entry name" value="SdpI"/>
</dbReference>
<keyword evidence="1" id="KW-0472">Membrane</keyword>
<dbReference type="PANTHER" id="PTHR37810:SF5">
    <property type="entry name" value="IMMUNITY PROTEIN SDPI"/>
    <property type="match status" value="1"/>
</dbReference>
<protein>
    <recommendedName>
        <fullName evidence="2">DUF1648 domain-containing protein</fullName>
    </recommendedName>
</protein>
<dbReference type="Proteomes" id="UP000177626">
    <property type="component" value="Unassembled WGS sequence"/>
</dbReference>
<accession>A0A1G2BZF8</accession>
<dbReference type="InterPro" id="IPR012867">
    <property type="entry name" value="DUF1648"/>
</dbReference>
<keyword evidence="1" id="KW-1133">Transmembrane helix</keyword>
<organism evidence="3 4">
    <name type="scientific">Candidatus Komeilibacteria bacterium RIFOXYC1_FULL_37_11</name>
    <dbReference type="NCBI Taxonomy" id="1798555"/>
    <lineage>
        <taxon>Bacteria</taxon>
        <taxon>Candidatus Komeiliibacteriota</taxon>
    </lineage>
</organism>
<gene>
    <name evidence="3" type="ORF">A2406_03155</name>
</gene>
<feature type="transmembrane region" description="Helical" evidence="1">
    <location>
        <begin position="164"/>
        <end position="183"/>
    </location>
</feature>
<dbReference type="Pfam" id="PF07853">
    <property type="entry name" value="DUF1648"/>
    <property type="match status" value="1"/>
</dbReference>
<proteinExistence type="predicted"/>
<feature type="transmembrane region" description="Helical" evidence="1">
    <location>
        <begin position="120"/>
        <end position="138"/>
    </location>
</feature>
<dbReference type="PIRSF" id="PIRSF038959">
    <property type="entry name" value="SdpI"/>
    <property type="match status" value="1"/>
</dbReference>
<feature type="transmembrane region" description="Helical" evidence="1">
    <location>
        <begin position="7"/>
        <end position="26"/>
    </location>
</feature>
<feature type="transmembrane region" description="Helical" evidence="1">
    <location>
        <begin position="88"/>
        <end position="108"/>
    </location>
</feature>